<evidence type="ECO:0000256" key="2">
    <source>
        <dbReference type="SAM" id="SignalP"/>
    </source>
</evidence>
<feature type="chain" id="PRO_5036788266" evidence="2">
    <location>
        <begin position="18"/>
        <end position="90"/>
    </location>
</feature>
<name>A0A915HPB9_ROMCU</name>
<evidence type="ECO:0000256" key="1">
    <source>
        <dbReference type="SAM" id="MobiDB-lite"/>
    </source>
</evidence>
<keyword evidence="3" id="KW-1185">Reference proteome</keyword>
<feature type="compositionally biased region" description="Basic and acidic residues" evidence="1">
    <location>
        <begin position="49"/>
        <end position="59"/>
    </location>
</feature>
<evidence type="ECO:0000313" key="4">
    <source>
        <dbReference type="WBParaSite" id="nRc.2.0.1.t03798-RA"/>
    </source>
</evidence>
<accession>A0A915HPB9</accession>
<sequence>MSALMAIIWLVIRLAKPATDIWSIRSSPTKSVSTVSKNERQVPTSSSDSTKRNWEEKPSAKSSKPQSKKLKVGAALNPTQAKDTRAVKEN</sequence>
<proteinExistence type="predicted"/>
<evidence type="ECO:0000313" key="3">
    <source>
        <dbReference type="Proteomes" id="UP000887565"/>
    </source>
</evidence>
<dbReference type="Proteomes" id="UP000887565">
    <property type="component" value="Unplaced"/>
</dbReference>
<feature type="signal peptide" evidence="2">
    <location>
        <begin position="1"/>
        <end position="17"/>
    </location>
</feature>
<organism evidence="3 4">
    <name type="scientific">Romanomermis culicivorax</name>
    <name type="common">Nematode worm</name>
    <dbReference type="NCBI Taxonomy" id="13658"/>
    <lineage>
        <taxon>Eukaryota</taxon>
        <taxon>Metazoa</taxon>
        <taxon>Ecdysozoa</taxon>
        <taxon>Nematoda</taxon>
        <taxon>Enoplea</taxon>
        <taxon>Dorylaimia</taxon>
        <taxon>Mermithida</taxon>
        <taxon>Mermithoidea</taxon>
        <taxon>Mermithidae</taxon>
        <taxon>Romanomermis</taxon>
    </lineage>
</organism>
<dbReference type="AlphaFoldDB" id="A0A915HPB9"/>
<keyword evidence="2" id="KW-0732">Signal</keyword>
<reference evidence="4" key="1">
    <citation type="submission" date="2022-11" db="UniProtKB">
        <authorList>
            <consortium name="WormBaseParasite"/>
        </authorList>
    </citation>
    <scope>IDENTIFICATION</scope>
</reference>
<dbReference type="WBParaSite" id="nRc.2.0.1.t03798-RA">
    <property type="protein sequence ID" value="nRc.2.0.1.t03798-RA"/>
    <property type="gene ID" value="nRc.2.0.1.g03798"/>
</dbReference>
<feature type="region of interest" description="Disordered" evidence="1">
    <location>
        <begin position="25"/>
        <end position="90"/>
    </location>
</feature>
<protein>
    <submittedName>
        <fullName evidence="4">Uncharacterized protein</fullName>
    </submittedName>
</protein>
<feature type="compositionally biased region" description="Low complexity" evidence="1">
    <location>
        <begin position="26"/>
        <end position="36"/>
    </location>
</feature>